<evidence type="ECO:0000256" key="1">
    <source>
        <dbReference type="ARBA" id="ARBA00022649"/>
    </source>
</evidence>
<dbReference type="Gene3D" id="3.30.2310.20">
    <property type="entry name" value="RelE-like"/>
    <property type="match status" value="1"/>
</dbReference>
<dbReference type="RefSeq" id="WP_136359408.1">
    <property type="nucleotide sequence ID" value="NZ_SSNY01000010.1"/>
</dbReference>
<protein>
    <submittedName>
        <fullName evidence="2">Type II toxin-antitoxin system RelE/ParE family toxin</fullName>
    </submittedName>
</protein>
<dbReference type="SUPFAM" id="SSF143011">
    <property type="entry name" value="RelE-like"/>
    <property type="match status" value="1"/>
</dbReference>
<evidence type="ECO:0000313" key="2">
    <source>
        <dbReference type="EMBL" id="THF55812.1"/>
    </source>
</evidence>
<name>A0ABY2Q4K0_9HYPH</name>
<gene>
    <name evidence="2" type="ORF">E6C48_17245</name>
</gene>
<comment type="caution">
    <text evidence="2">The sequence shown here is derived from an EMBL/GenBank/DDBJ whole genome shotgun (WGS) entry which is preliminary data.</text>
</comment>
<keyword evidence="3" id="KW-1185">Reference proteome</keyword>
<keyword evidence="1" id="KW-1277">Toxin-antitoxin system</keyword>
<dbReference type="Proteomes" id="UP000306441">
    <property type="component" value="Unassembled WGS sequence"/>
</dbReference>
<organism evidence="2 3">
    <name type="scientific">Ollibium composti</name>
    <dbReference type="NCBI Taxonomy" id="2675109"/>
    <lineage>
        <taxon>Bacteria</taxon>
        <taxon>Pseudomonadati</taxon>
        <taxon>Pseudomonadota</taxon>
        <taxon>Alphaproteobacteria</taxon>
        <taxon>Hyphomicrobiales</taxon>
        <taxon>Phyllobacteriaceae</taxon>
        <taxon>Ollibium</taxon>
    </lineage>
</organism>
<dbReference type="InterPro" id="IPR007712">
    <property type="entry name" value="RelE/ParE_toxin"/>
</dbReference>
<dbReference type="EMBL" id="SSNY01000010">
    <property type="protein sequence ID" value="THF55812.1"/>
    <property type="molecule type" value="Genomic_DNA"/>
</dbReference>
<accession>A0ABY2Q4K0</accession>
<evidence type="ECO:0000313" key="3">
    <source>
        <dbReference type="Proteomes" id="UP000306441"/>
    </source>
</evidence>
<dbReference type="InterPro" id="IPR035093">
    <property type="entry name" value="RelE/ParE_toxin_dom_sf"/>
</dbReference>
<dbReference type="Pfam" id="PF05016">
    <property type="entry name" value="ParE_toxin"/>
    <property type="match status" value="1"/>
</dbReference>
<sequence length="114" mass="13110">MELEIVFSPAARREIKKLTREIQRLVFDTLESLQKTPRPRGVEKIQGHPDFFRVKAGREHRIIYHIFRERLLVVLVIRDRKDAYKGLDDLDGKLGAALSAIEEDALARLGIGYG</sequence>
<proteinExistence type="predicted"/>
<reference evidence="2 3" key="1">
    <citation type="submission" date="2019-04" db="EMBL/GenBank/DDBJ databases">
        <title>Mesorhizobium composti sp. nov., isolated from compost.</title>
        <authorList>
            <person name="Lin S.-Y."/>
            <person name="Hameed A."/>
            <person name="Hsieh Y.-T."/>
            <person name="Young C.-C."/>
        </authorList>
    </citation>
    <scope>NUCLEOTIDE SEQUENCE [LARGE SCALE GENOMIC DNA]</scope>
    <source>
        <strain evidence="2 3">CC-YTH430</strain>
    </source>
</reference>